<reference evidence="1" key="1">
    <citation type="submission" date="2024-03" db="EMBL/GenBank/DDBJ databases">
        <title>Novel Streptomyces species of biotechnological and ecological value are a feature of Machair soil.</title>
        <authorList>
            <person name="Prole J.R."/>
            <person name="Goodfellow M."/>
            <person name="Allenby N."/>
            <person name="Ward A.C."/>
        </authorList>
    </citation>
    <scope>NUCLEOTIDE SEQUENCE</scope>
    <source>
        <strain evidence="1">MS1.AVA.4</strain>
    </source>
</reference>
<keyword evidence="1" id="KW-0436">Ligase</keyword>
<name>A0ACC6QED4_9ACTN</name>
<organism evidence="1 2">
    <name type="scientific">Streptomyces pratisoli</name>
    <dbReference type="NCBI Taxonomy" id="3139917"/>
    <lineage>
        <taxon>Bacteria</taxon>
        <taxon>Bacillati</taxon>
        <taxon>Actinomycetota</taxon>
        <taxon>Actinomycetes</taxon>
        <taxon>Kitasatosporales</taxon>
        <taxon>Streptomycetaceae</taxon>
        <taxon>Streptomyces</taxon>
    </lineage>
</organism>
<dbReference type="EMBL" id="JBBKAI010000002">
    <property type="protein sequence ID" value="MEJ8656662.1"/>
    <property type="molecule type" value="Genomic_DNA"/>
</dbReference>
<sequence length="478" mass="49622">MIALSLAEIAEIVGGRPYDIPDPSVRVTGPVVRDSREIESGSLFAAFVGERVDGHDYAADVVAAGAVAVLASRPVGVPAIVVDDVRAALGALARAVVKRLGATLVALTGSAGKTSTKDLIAQVLQRKAPTVWTPGSLNNEIGLPLTALSATEETRFLVLEMGARGIGHIRYLAGLTPPRVGVVLNVGTAHIGEFGGREQIAEAKGELVESLPAAEAGGVAVLNADDPLVRAMASRTKARVVFFGESDEADVRAENVRLMPSGQPAFRLRTPSGCSDVTLRLYGEHHVSNALAAAAVAHELGMSVDEIATALSEAGTLSRWRMEVTERTDGVTVVNDAYNANPESMRAALRALAAMGAAAQAAGGRTWAVLGPMAELGGESLAEHDAVGRLAVRLNVSKLVAVGGREASWLQLGAYNEGSWGEESVHVSDTQAAVELLRRELRPGDVVLVKASRSAGLERIAEALLAGTDGSEGQVTGR</sequence>
<evidence type="ECO:0000313" key="2">
    <source>
        <dbReference type="Proteomes" id="UP001375539"/>
    </source>
</evidence>
<dbReference type="EC" id="6.3.2.10" evidence="1"/>
<keyword evidence="2" id="KW-1185">Reference proteome</keyword>
<gene>
    <name evidence="1" type="primary">murF</name>
    <name evidence="1" type="ORF">WKI58_08990</name>
</gene>
<dbReference type="Proteomes" id="UP001375539">
    <property type="component" value="Unassembled WGS sequence"/>
</dbReference>
<evidence type="ECO:0000313" key="1">
    <source>
        <dbReference type="EMBL" id="MEJ8656662.1"/>
    </source>
</evidence>
<protein>
    <submittedName>
        <fullName evidence="1">UDP-N-acetylmuramoyl-tripeptide--D-alanyl-D-alanine ligase</fullName>
        <ecNumber evidence="1">6.3.2.10</ecNumber>
    </submittedName>
</protein>
<proteinExistence type="predicted"/>
<accession>A0ACC6QED4</accession>
<comment type="caution">
    <text evidence="1">The sequence shown here is derived from an EMBL/GenBank/DDBJ whole genome shotgun (WGS) entry which is preliminary data.</text>
</comment>